<feature type="domain" description="Sialidase" evidence="2">
    <location>
        <begin position="70"/>
        <end position="338"/>
    </location>
</feature>
<keyword evidence="1" id="KW-0732">Signal</keyword>
<dbReference type="Pfam" id="PF13088">
    <property type="entry name" value="BNR_2"/>
    <property type="match status" value="1"/>
</dbReference>
<feature type="chain" id="PRO_5022899516" description="Sialidase domain-containing protein" evidence="1">
    <location>
        <begin position="36"/>
        <end position="377"/>
    </location>
</feature>
<sequence precursor="true">MIPYSTTPKRMRAAGPTLGRAAGWLVLLAAATVGADPQSEGPIVSEGFIYQTAPYPSCHASTLVETGDGLLAAWFGGTHERHTDVEIWTARRVDGAWDQPTMVADGVSADGVRYPTWNPVLFQPEGGPLLLFYKVGPTPQDWWGMLKTSDDNGHSWSDARRLPDGILGPIKNKPAQLVSGSLLLPTSTEDQGWRLHFEFTDPQANEFTRTDPIPAVDGLRAIQPSVLQHRDGRLQAIGRTRRSGVFQTWSSDQGKTWSEVSPLGLPNPSSGTDALTMADGRHVLVYNHSSEGRSPLNVALSDDGVHWQGALVLEDDPTAKAGFAYPAVIQTSDGLVHITYTWKRERIKHVVLDPSRLDAEPMVDNQWPAAVSLLGRG</sequence>
<dbReference type="CDD" id="cd15482">
    <property type="entry name" value="Sialidase_non-viral"/>
    <property type="match status" value="1"/>
</dbReference>
<comment type="caution">
    <text evidence="3">The sequence shown here is derived from an EMBL/GenBank/DDBJ whole genome shotgun (WGS) entry which is preliminary data.</text>
</comment>
<name>A0A5C5ZG37_9BACT</name>
<organism evidence="3 4">
    <name type="scientific">Posidoniimonas polymericola</name>
    <dbReference type="NCBI Taxonomy" id="2528002"/>
    <lineage>
        <taxon>Bacteria</taxon>
        <taxon>Pseudomonadati</taxon>
        <taxon>Planctomycetota</taxon>
        <taxon>Planctomycetia</taxon>
        <taxon>Pirellulales</taxon>
        <taxon>Lacipirellulaceae</taxon>
        <taxon>Posidoniimonas</taxon>
    </lineage>
</organism>
<reference evidence="3 4" key="1">
    <citation type="submission" date="2019-02" db="EMBL/GenBank/DDBJ databases">
        <title>Deep-cultivation of Planctomycetes and their phenomic and genomic characterization uncovers novel biology.</title>
        <authorList>
            <person name="Wiegand S."/>
            <person name="Jogler M."/>
            <person name="Boedeker C."/>
            <person name="Pinto D."/>
            <person name="Vollmers J."/>
            <person name="Rivas-Marin E."/>
            <person name="Kohn T."/>
            <person name="Peeters S.H."/>
            <person name="Heuer A."/>
            <person name="Rast P."/>
            <person name="Oberbeckmann S."/>
            <person name="Bunk B."/>
            <person name="Jeske O."/>
            <person name="Meyerdierks A."/>
            <person name="Storesund J.E."/>
            <person name="Kallscheuer N."/>
            <person name="Luecker S."/>
            <person name="Lage O.M."/>
            <person name="Pohl T."/>
            <person name="Merkel B.J."/>
            <person name="Hornburger P."/>
            <person name="Mueller R.-W."/>
            <person name="Bruemmer F."/>
            <person name="Labrenz M."/>
            <person name="Spormann A.M."/>
            <person name="Op Den Camp H."/>
            <person name="Overmann J."/>
            <person name="Amann R."/>
            <person name="Jetten M.S.M."/>
            <person name="Mascher T."/>
            <person name="Medema M.H."/>
            <person name="Devos D.P."/>
            <person name="Kaster A.-K."/>
            <person name="Ovreas L."/>
            <person name="Rohde M."/>
            <person name="Galperin M.Y."/>
            <person name="Jogler C."/>
        </authorList>
    </citation>
    <scope>NUCLEOTIDE SEQUENCE [LARGE SCALE GENOMIC DNA]</scope>
    <source>
        <strain evidence="3 4">Pla123a</strain>
    </source>
</reference>
<dbReference type="InterPro" id="IPR036278">
    <property type="entry name" value="Sialidase_sf"/>
</dbReference>
<dbReference type="Proteomes" id="UP000318478">
    <property type="component" value="Unassembled WGS sequence"/>
</dbReference>
<dbReference type="InterPro" id="IPR011040">
    <property type="entry name" value="Sialidase"/>
</dbReference>
<evidence type="ECO:0000259" key="2">
    <source>
        <dbReference type="Pfam" id="PF13088"/>
    </source>
</evidence>
<dbReference type="AlphaFoldDB" id="A0A5C5ZG37"/>
<protein>
    <recommendedName>
        <fullName evidence="2">Sialidase domain-containing protein</fullName>
    </recommendedName>
</protein>
<evidence type="ECO:0000313" key="4">
    <source>
        <dbReference type="Proteomes" id="UP000318478"/>
    </source>
</evidence>
<accession>A0A5C5ZG37</accession>
<feature type="signal peptide" evidence="1">
    <location>
        <begin position="1"/>
        <end position="35"/>
    </location>
</feature>
<keyword evidence="4" id="KW-1185">Reference proteome</keyword>
<dbReference type="EMBL" id="SJPO01000001">
    <property type="protein sequence ID" value="TWT86017.1"/>
    <property type="molecule type" value="Genomic_DNA"/>
</dbReference>
<dbReference type="SUPFAM" id="SSF50939">
    <property type="entry name" value="Sialidases"/>
    <property type="match status" value="1"/>
</dbReference>
<evidence type="ECO:0000256" key="1">
    <source>
        <dbReference type="SAM" id="SignalP"/>
    </source>
</evidence>
<dbReference type="PANTHER" id="PTHR43752:SF2">
    <property type="entry name" value="BNR_ASP-BOX REPEAT FAMILY PROTEIN"/>
    <property type="match status" value="1"/>
</dbReference>
<gene>
    <name evidence="3" type="ORF">Pla123a_08250</name>
</gene>
<dbReference type="PANTHER" id="PTHR43752">
    <property type="entry name" value="BNR/ASP-BOX REPEAT FAMILY PROTEIN"/>
    <property type="match status" value="1"/>
</dbReference>
<evidence type="ECO:0000313" key="3">
    <source>
        <dbReference type="EMBL" id="TWT86017.1"/>
    </source>
</evidence>
<proteinExistence type="predicted"/>
<dbReference type="Gene3D" id="2.120.10.10">
    <property type="match status" value="1"/>
</dbReference>